<dbReference type="GO" id="GO:0008049">
    <property type="term" value="P:male courtship behavior"/>
    <property type="evidence" value="ECO:0007669"/>
    <property type="project" value="TreeGrafter"/>
</dbReference>
<dbReference type="AlphaFoldDB" id="A0AA38IBZ2"/>
<organism evidence="9 10">
    <name type="scientific">Zophobas morio</name>
    <dbReference type="NCBI Taxonomy" id="2755281"/>
    <lineage>
        <taxon>Eukaryota</taxon>
        <taxon>Metazoa</taxon>
        <taxon>Ecdysozoa</taxon>
        <taxon>Arthropoda</taxon>
        <taxon>Hexapoda</taxon>
        <taxon>Insecta</taxon>
        <taxon>Pterygota</taxon>
        <taxon>Neoptera</taxon>
        <taxon>Endopterygota</taxon>
        <taxon>Coleoptera</taxon>
        <taxon>Polyphaga</taxon>
        <taxon>Cucujiformia</taxon>
        <taxon>Tenebrionidae</taxon>
        <taxon>Zophobas</taxon>
    </lineage>
</organism>
<name>A0AA38IBZ2_9CUCU</name>
<keyword evidence="3 8" id="KW-0812">Transmembrane</keyword>
<evidence type="ECO:0000256" key="3">
    <source>
        <dbReference type="ARBA" id="ARBA00022692"/>
    </source>
</evidence>
<comment type="caution">
    <text evidence="8">Lacks conserved residue(s) required for the propagation of feature annotation.</text>
</comment>
<keyword evidence="5 8" id="KW-0472">Membrane</keyword>
<comment type="function">
    <text evidence="8">Gustatory receptor which mediates acceptance or avoidance behavior, depending on its substrates.</text>
</comment>
<feature type="transmembrane region" description="Helical" evidence="8">
    <location>
        <begin position="43"/>
        <end position="66"/>
    </location>
</feature>
<reference evidence="9" key="1">
    <citation type="journal article" date="2023" name="G3 (Bethesda)">
        <title>Whole genome assemblies of Zophobas morio and Tenebrio molitor.</title>
        <authorList>
            <person name="Kaur S."/>
            <person name="Stinson S.A."/>
            <person name="diCenzo G.C."/>
        </authorList>
    </citation>
    <scope>NUCLEOTIDE SEQUENCE</scope>
    <source>
        <strain evidence="9">QUZm001</strain>
    </source>
</reference>
<feature type="transmembrane region" description="Helical" evidence="8">
    <location>
        <begin position="167"/>
        <end position="193"/>
    </location>
</feature>
<comment type="caution">
    <text evidence="9">The sequence shown here is derived from an EMBL/GenBank/DDBJ whole genome shotgun (WGS) entry which is preliminary data.</text>
</comment>
<dbReference type="GO" id="GO:0043025">
    <property type="term" value="C:neuronal cell body"/>
    <property type="evidence" value="ECO:0007669"/>
    <property type="project" value="TreeGrafter"/>
</dbReference>
<feature type="transmembrane region" description="Helical" evidence="8">
    <location>
        <begin position="78"/>
        <end position="96"/>
    </location>
</feature>
<proteinExistence type="inferred from homology"/>
<dbReference type="GO" id="GO:0030425">
    <property type="term" value="C:dendrite"/>
    <property type="evidence" value="ECO:0007669"/>
    <property type="project" value="TreeGrafter"/>
</dbReference>
<dbReference type="GO" id="GO:0007635">
    <property type="term" value="P:chemosensory behavior"/>
    <property type="evidence" value="ECO:0007669"/>
    <property type="project" value="TreeGrafter"/>
</dbReference>
<dbReference type="PANTHER" id="PTHR21143">
    <property type="entry name" value="INVERTEBRATE GUSTATORY RECEPTOR"/>
    <property type="match status" value="1"/>
</dbReference>
<gene>
    <name evidence="9" type="ORF">Zmor_017234</name>
</gene>
<evidence type="ECO:0000256" key="5">
    <source>
        <dbReference type="ARBA" id="ARBA00023136"/>
    </source>
</evidence>
<dbReference type="GO" id="GO:0050909">
    <property type="term" value="P:sensory perception of taste"/>
    <property type="evidence" value="ECO:0007669"/>
    <property type="project" value="InterPro"/>
</dbReference>
<keyword evidence="6 8" id="KW-0675">Receptor</keyword>
<dbReference type="GO" id="GO:0030424">
    <property type="term" value="C:axon"/>
    <property type="evidence" value="ECO:0007669"/>
    <property type="project" value="TreeGrafter"/>
</dbReference>
<dbReference type="Pfam" id="PF08395">
    <property type="entry name" value="7tm_7"/>
    <property type="match status" value="1"/>
</dbReference>
<dbReference type="Proteomes" id="UP001168821">
    <property type="component" value="Unassembled WGS sequence"/>
</dbReference>
<evidence type="ECO:0000256" key="4">
    <source>
        <dbReference type="ARBA" id="ARBA00022989"/>
    </source>
</evidence>
<protein>
    <recommendedName>
        <fullName evidence="8">Gustatory receptor</fullName>
    </recommendedName>
</protein>
<dbReference type="GO" id="GO:0005886">
    <property type="term" value="C:plasma membrane"/>
    <property type="evidence" value="ECO:0007669"/>
    <property type="project" value="UniProtKB-SubCell"/>
</dbReference>
<evidence type="ECO:0000256" key="8">
    <source>
        <dbReference type="RuleBase" id="RU363108"/>
    </source>
</evidence>
<feature type="transmembrane region" description="Helical" evidence="8">
    <location>
        <begin position="242"/>
        <end position="264"/>
    </location>
</feature>
<accession>A0AA38IBZ2</accession>
<comment type="similarity">
    <text evidence="8">Belongs to the insect chemoreceptor superfamily. Gustatory receptor (GR) family.</text>
</comment>
<keyword evidence="2 8" id="KW-1003">Cell membrane</keyword>
<feature type="transmembrane region" description="Helical" evidence="8">
    <location>
        <begin position="12"/>
        <end position="28"/>
    </location>
</feature>
<keyword evidence="10" id="KW-1185">Reference proteome</keyword>
<evidence type="ECO:0000313" key="9">
    <source>
        <dbReference type="EMBL" id="KAJ3651179.1"/>
    </source>
</evidence>
<feature type="transmembrane region" description="Helical" evidence="8">
    <location>
        <begin position="134"/>
        <end position="155"/>
    </location>
</feature>
<sequence>MFALSIKDINFIHPLCIYLRIFLITPWYDFDKNRDCGLQISKIYGIVLIVSKFYFTVLSAADDIMLEIVSKFSITQKVVYYGAFVALISLNTLTALKSSFFDLQNWKTLFTNLKIVDQKLGNTGDRERCLWNNFYLKFVAKQLIFFALVVYQVYTWSYITHLSAFKILFMTGFVEIFSQFLITILISCVLQVLESRYKGLNSKLLELKNNVKVPLEMKNLARSYRILNECVQIVNNLFGYQIILIMFHFGVEIVHGLNFIIVSFDTPVEEGFYGRFLVASMCVFILMTYNMFTILNPIYSATHEGKQFVDLCYKLQEGAPEGSCEGKSLLKWANISQRYVPDFSAAGFFDIDKSLIFAFAGNVATYFIITIQLNESEYLRTHKE</sequence>
<evidence type="ECO:0000256" key="6">
    <source>
        <dbReference type="ARBA" id="ARBA00023170"/>
    </source>
</evidence>
<comment type="subcellular location">
    <subcellularLocation>
        <location evidence="1 8">Cell membrane</location>
        <topology evidence="1 8">Multi-pass membrane protein</topology>
    </subcellularLocation>
</comment>
<keyword evidence="4 8" id="KW-1133">Transmembrane helix</keyword>
<dbReference type="PANTHER" id="PTHR21143:SF104">
    <property type="entry name" value="GUSTATORY RECEPTOR 8A-RELATED"/>
    <property type="match status" value="1"/>
</dbReference>
<feature type="transmembrane region" description="Helical" evidence="8">
    <location>
        <begin position="355"/>
        <end position="373"/>
    </location>
</feature>
<keyword evidence="7 8" id="KW-0807">Transducer</keyword>
<dbReference type="GO" id="GO:0007165">
    <property type="term" value="P:signal transduction"/>
    <property type="evidence" value="ECO:0007669"/>
    <property type="project" value="UniProtKB-KW"/>
</dbReference>
<dbReference type="InterPro" id="IPR013604">
    <property type="entry name" value="7TM_chemorcpt"/>
</dbReference>
<evidence type="ECO:0000256" key="7">
    <source>
        <dbReference type="ARBA" id="ARBA00023224"/>
    </source>
</evidence>
<dbReference type="EMBL" id="JALNTZ010000005">
    <property type="protein sequence ID" value="KAJ3651179.1"/>
    <property type="molecule type" value="Genomic_DNA"/>
</dbReference>
<evidence type="ECO:0000256" key="1">
    <source>
        <dbReference type="ARBA" id="ARBA00004651"/>
    </source>
</evidence>
<evidence type="ECO:0000256" key="2">
    <source>
        <dbReference type="ARBA" id="ARBA00022475"/>
    </source>
</evidence>
<evidence type="ECO:0000313" key="10">
    <source>
        <dbReference type="Proteomes" id="UP001168821"/>
    </source>
</evidence>
<feature type="transmembrane region" description="Helical" evidence="8">
    <location>
        <begin position="276"/>
        <end position="299"/>
    </location>
</feature>